<dbReference type="RefSeq" id="XP_042932124.1">
    <property type="nucleotide sequence ID" value="XM_043076190.1"/>
</dbReference>
<dbReference type="PROSITE" id="PS50003">
    <property type="entry name" value="PH_DOMAIN"/>
    <property type="match status" value="1"/>
</dbReference>
<evidence type="ECO:0000313" key="7">
    <source>
        <dbReference type="Proteomes" id="UP000006672"/>
    </source>
</evidence>
<dbReference type="Gene3D" id="2.30.29.30">
    <property type="entry name" value="Pleckstrin-homology domain (PH domain)/Phosphotyrosine-binding domain (PTB)"/>
    <property type="match status" value="1"/>
</dbReference>
<dbReference type="SMART" id="SM00324">
    <property type="entry name" value="RhoGAP"/>
    <property type="match status" value="1"/>
</dbReference>
<evidence type="ECO:0000259" key="4">
    <source>
        <dbReference type="PROSITE" id="PS50020"/>
    </source>
</evidence>
<dbReference type="InterPro" id="IPR008936">
    <property type="entry name" value="Rho_GTPase_activation_prot"/>
</dbReference>
<dbReference type="CTD" id="6095125"/>
<dbReference type="SUPFAM" id="SSF48350">
    <property type="entry name" value="GTPase activation domain, GAP"/>
    <property type="match status" value="1"/>
</dbReference>
<dbReference type="PANTHER" id="PTHR23176:SF129">
    <property type="entry name" value="RHO GTPASE ACTIVATING PROTEIN AT 16F, ISOFORM E-RELATED"/>
    <property type="match status" value="1"/>
</dbReference>
<feature type="domain" description="PH" evidence="3">
    <location>
        <begin position="255"/>
        <end position="356"/>
    </location>
</feature>
<dbReference type="GeneID" id="6095125"/>
<dbReference type="CDD" id="cd00201">
    <property type="entry name" value="WW"/>
    <property type="match status" value="1"/>
</dbReference>
<feature type="compositionally biased region" description="Basic residues" evidence="2">
    <location>
        <begin position="637"/>
        <end position="650"/>
    </location>
</feature>
<evidence type="ECO:0000256" key="2">
    <source>
        <dbReference type="SAM" id="MobiDB-lite"/>
    </source>
</evidence>
<gene>
    <name evidence="6 8" type="primary">Bm14755</name>
    <name evidence="6" type="ORF">BM_BM14755</name>
</gene>
<dbReference type="WBParaSite" id="Bm14755a.1">
    <property type="protein sequence ID" value="Bm14755a.1"/>
    <property type="gene ID" value="WBGene00234940"/>
</dbReference>
<accession>A0A5S6PBN9</accession>
<protein>
    <submittedName>
        <fullName evidence="6 8">PH domain containing protein</fullName>
    </submittedName>
</protein>
<evidence type="ECO:0000256" key="1">
    <source>
        <dbReference type="ARBA" id="ARBA00022468"/>
    </source>
</evidence>
<dbReference type="Proteomes" id="UP000006672">
    <property type="component" value="Unassembled WGS sequence"/>
</dbReference>
<dbReference type="KEGG" id="bmy:BM_BM14755"/>
<dbReference type="SUPFAM" id="SSF50729">
    <property type="entry name" value="PH domain-like"/>
    <property type="match status" value="1"/>
</dbReference>
<dbReference type="GO" id="GO:0005737">
    <property type="term" value="C:cytoplasm"/>
    <property type="evidence" value="ECO:0007669"/>
    <property type="project" value="TreeGrafter"/>
</dbReference>
<dbReference type="Pfam" id="PF00620">
    <property type="entry name" value="RhoGAP"/>
    <property type="match status" value="1"/>
</dbReference>
<dbReference type="OrthoDB" id="79452at2759"/>
<dbReference type="InterPro" id="IPR050729">
    <property type="entry name" value="Rho-GAP"/>
</dbReference>
<dbReference type="PROSITE" id="PS50238">
    <property type="entry name" value="RHOGAP"/>
    <property type="match status" value="1"/>
</dbReference>
<reference evidence="7" key="1">
    <citation type="journal article" date="2007" name="Science">
        <title>Draft genome of the filarial nematode parasite Brugia malayi.</title>
        <authorList>
            <person name="Ghedin E."/>
            <person name="Wang S."/>
            <person name="Spiro D."/>
            <person name="Caler E."/>
            <person name="Zhao Q."/>
            <person name="Crabtree J."/>
            <person name="Allen J.E."/>
            <person name="Delcher A.L."/>
            <person name="Guiliano D.B."/>
            <person name="Miranda-Saavedra D."/>
            <person name="Angiuoli S.V."/>
            <person name="Creasy T."/>
            <person name="Amedeo P."/>
            <person name="Haas B."/>
            <person name="El-Sayed N.M."/>
            <person name="Wortman J.R."/>
            <person name="Feldblyum T."/>
            <person name="Tallon L."/>
            <person name="Schatz M."/>
            <person name="Shumway M."/>
            <person name="Koo H."/>
            <person name="Salzberg S.L."/>
            <person name="Schobel S."/>
            <person name="Pertea M."/>
            <person name="Pop M."/>
            <person name="White O."/>
            <person name="Barton G.J."/>
            <person name="Carlow C.K."/>
            <person name="Crawford M.J."/>
            <person name="Daub J."/>
            <person name="Dimmic M.W."/>
            <person name="Estes C.F."/>
            <person name="Foster J.M."/>
            <person name="Ganatra M."/>
            <person name="Gregory W.F."/>
            <person name="Johnson N.M."/>
            <person name="Jin J."/>
            <person name="Komuniecki R."/>
            <person name="Korf I."/>
            <person name="Kumar S."/>
            <person name="Laney S."/>
            <person name="Li B.W."/>
            <person name="Li W."/>
            <person name="Lindblom T.H."/>
            <person name="Lustigman S."/>
            <person name="Ma D."/>
            <person name="Maina C.V."/>
            <person name="Martin D.M."/>
            <person name="McCarter J.P."/>
            <person name="McReynolds L."/>
            <person name="Mitreva M."/>
            <person name="Nutman T.B."/>
            <person name="Parkinson J."/>
            <person name="Peregrin-Alvarez J.M."/>
            <person name="Poole C."/>
            <person name="Ren Q."/>
            <person name="Saunders L."/>
            <person name="Sluder A.E."/>
            <person name="Smith K."/>
            <person name="Stanke M."/>
            <person name="Unnasch T.R."/>
            <person name="Ware J."/>
            <person name="Wei A.D."/>
            <person name="Weil G."/>
            <person name="Williams D.J."/>
            <person name="Zhang Y."/>
            <person name="Williams S.A."/>
            <person name="Fraser-Liggett C."/>
            <person name="Slatko B."/>
            <person name="Blaxter M.L."/>
            <person name="Scott A.L."/>
        </authorList>
    </citation>
    <scope>NUCLEOTIDE SEQUENCE</scope>
    <source>
        <strain evidence="7">FR3</strain>
    </source>
</reference>
<feature type="domain" description="Rho-GAP" evidence="5">
    <location>
        <begin position="466"/>
        <end position="684"/>
    </location>
</feature>
<evidence type="ECO:0000313" key="6">
    <source>
        <dbReference type="EMBL" id="VIO90199.1"/>
    </source>
</evidence>
<dbReference type="AlphaFoldDB" id="A0A4E9F4L9"/>
<dbReference type="InterPro" id="IPR000198">
    <property type="entry name" value="RhoGAP_dom"/>
</dbReference>
<evidence type="ECO:0000259" key="3">
    <source>
        <dbReference type="PROSITE" id="PS50003"/>
    </source>
</evidence>
<dbReference type="GO" id="GO:0005096">
    <property type="term" value="F:GTPase activator activity"/>
    <property type="evidence" value="ECO:0007669"/>
    <property type="project" value="UniProtKB-KW"/>
</dbReference>
<accession>A0A4E9F4L9</accession>
<dbReference type="CDD" id="cd13233">
    <property type="entry name" value="PH_ARHGAP9-like"/>
    <property type="match status" value="1"/>
</dbReference>
<dbReference type="SUPFAM" id="SSF51045">
    <property type="entry name" value="WW domain"/>
    <property type="match status" value="1"/>
</dbReference>
<dbReference type="PANTHER" id="PTHR23176">
    <property type="entry name" value="RHO/RAC/CDC GTPASE-ACTIVATING PROTEIN"/>
    <property type="match status" value="1"/>
</dbReference>
<keyword evidence="7" id="KW-1185">Reference proteome</keyword>
<dbReference type="InterPro" id="IPR001202">
    <property type="entry name" value="WW_dom"/>
</dbReference>
<dbReference type="PROSITE" id="PS50020">
    <property type="entry name" value="WW_DOMAIN_2"/>
    <property type="match status" value="1"/>
</dbReference>
<dbReference type="Pfam" id="PF00397">
    <property type="entry name" value="WW"/>
    <property type="match status" value="1"/>
</dbReference>
<reference evidence="8" key="3">
    <citation type="submission" date="2019-12" db="UniProtKB">
        <authorList>
            <consortium name="WormBaseParasite"/>
        </authorList>
    </citation>
    <scope>IDENTIFICATION</scope>
</reference>
<keyword evidence="1" id="KW-0343">GTPase activation</keyword>
<dbReference type="GO" id="GO:0007165">
    <property type="term" value="P:signal transduction"/>
    <property type="evidence" value="ECO:0007669"/>
    <property type="project" value="InterPro"/>
</dbReference>
<dbReference type="Gene3D" id="2.20.70.10">
    <property type="match status" value="1"/>
</dbReference>
<reference evidence="6" key="2">
    <citation type="submission" date="2019-04" db="EMBL/GenBank/DDBJ databases">
        <authorList>
            <person name="Howe K."/>
            <person name="Paulini M."/>
            <person name="Williams G."/>
        </authorList>
    </citation>
    <scope>NUCLEOTIDE SEQUENCE [LARGE SCALE GENOMIC DNA]</scope>
    <source>
        <strain evidence="6">FR3</strain>
    </source>
</reference>
<evidence type="ECO:0000313" key="8">
    <source>
        <dbReference type="WBParaSite" id="Bm14755a.1"/>
    </source>
</evidence>
<feature type="domain" description="WW" evidence="4">
    <location>
        <begin position="74"/>
        <end position="107"/>
    </location>
</feature>
<dbReference type="SMART" id="SM00233">
    <property type="entry name" value="PH"/>
    <property type="match status" value="1"/>
</dbReference>
<evidence type="ECO:0000259" key="5">
    <source>
        <dbReference type="PROSITE" id="PS50238"/>
    </source>
</evidence>
<dbReference type="SMART" id="SM00456">
    <property type="entry name" value="WW"/>
    <property type="match status" value="1"/>
</dbReference>
<dbReference type="Gene3D" id="1.10.555.10">
    <property type="entry name" value="Rho GTPase activation protein"/>
    <property type="match status" value="1"/>
</dbReference>
<proteinExistence type="predicted"/>
<feature type="region of interest" description="Disordered" evidence="2">
    <location>
        <begin position="627"/>
        <end position="656"/>
    </location>
</feature>
<dbReference type="InterPro" id="IPR011993">
    <property type="entry name" value="PH-like_dom_sf"/>
</dbReference>
<feature type="compositionally biased region" description="Low complexity" evidence="2">
    <location>
        <begin position="384"/>
        <end position="393"/>
    </location>
</feature>
<dbReference type="InterPro" id="IPR001849">
    <property type="entry name" value="PH_domain"/>
</dbReference>
<feature type="region of interest" description="Disordered" evidence="2">
    <location>
        <begin position="384"/>
        <end position="406"/>
    </location>
</feature>
<sequence length="697" mass="78590">MTSGVYSVNLQQNLLFDNVNNQFDQTKMNDSRSTIEEGSANDDEHIYANVQEMEEESRRQGQPPIPDSVDEAIRNVGSGWHEYLTDAGRSYFYNHETGDCHWKPPRFLKPPLEVIDTLNGLSNQQNIPLHSEAESCEDISGSCLESHPTISAVCFAKPDVNSDENSKSNAVWSTLSLRNKITEKRMSVQTIAQELQATGHLYSHKSNEEIGIDKNIHLVSKGLGTEPCSSNYPNRLPSRNIAQKSIRCGTVEKCKIADAGIRLKKKEWTSCYLFLSSAHIIFYKDERSAEKSGRHYEAPLGMCDLRGACVKWANEKDKRRKHIFQLGLTDGTIYYFSTSDTQDVNGWFHAMRQVVSKLPLPDAYPTPVLERGLTSTGLIRNPSNLSHSSRSLSIGQTRRSFKKSKISGKGSEVAVTGDEKKRIDIEEARLTRESIIEKLKRFFRSRPSIESLKEKGIYKPEPVFGSTLAAICHHEQTTVPRFIQLVTEVVESKGLDTDGLYRVSGNLSSIQRIRCQVDQEKYVALLAEDDVHVLTGALKLFFRELSEPIFPSNLAKDFIYANRLPKGEGKLKAFDDLLNKLPLINRETLKVLFGHLIRVANHADKNRMEIHNLAIMFGPSLFSSGTNEISSDNKKGNNSKKGKATNKKLKEKPTGVQSNSHLAYNMIMQGQTVEYLLKEFRRFPSMQPQQQSSVSRR</sequence>
<dbReference type="InterPro" id="IPR036020">
    <property type="entry name" value="WW_dom_sf"/>
</dbReference>
<name>A0A4E9F4L9_BRUMA</name>
<dbReference type="STRING" id="6279.A0A5S6PBN9"/>
<dbReference type="EMBL" id="CAAKNF010000192">
    <property type="protein sequence ID" value="VIO90199.1"/>
    <property type="molecule type" value="Genomic_DNA"/>
</dbReference>
<organism evidence="6">
    <name type="scientific">Brugia malayi</name>
    <name type="common">Filarial nematode worm</name>
    <dbReference type="NCBI Taxonomy" id="6279"/>
    <lineage>
        <taxon>Eukaryota</taxon>
        <taxon>Metazoa</taxon>
        <taxon>Ecdysozoa</taxon>
        <taxon>Nematoda</taxon>
        <taxon>Chromadorea</taxon>
        <taxon>Rhabditida</taxon>
        <taxon>Spirurina</taxon>
        <taxon>Spiruromorpha</taxon>
        <taxon>Filarioidea</taxon>
        <taxon>Onchocercidae</taxon>
        <taxon>Brugia</taxon>
    </lineage>
</organism>
<dbReference type="Pfam" id="PF00169">
    <property type="entry name" value="PH"/>
    <property type="match status" value="1"/>
</dbReference>